<evidence type="ECO:0000259" key="5">
    <source>
        <dbReference type="PROSITE" id="PS50931"/>
    </source>
</evidence>
<keyword evidence="2" id="KW-0805">Transcription regulation</keyword>
<dbReference type="InterPro" id="IPR000847">
    <property type="entry name" value="LysR_HTH_N"/>
</dbReference>
<dbReference type="SUPFAM" id="SSF46785">
    <property type="entry name" value="Winged helix' DNA-binding domain"/>
    <property type="match status" value="1"/>
</dbReference>
<name>A0ABU3VUL1_9GAMM</name>
<dbReference type="PANTHER" id="PTHR30537:SF21">
    <property type="entry name" value="HTH-TYPE TRANSCRIPTIONAL REGULATOR SINR-RELATED"/>
    <property type="match status" value="1"/>
</dbReference>
<dbReference type="Gene3D" id="1.10.10.10">
    <property type="entry name" value="Winged helix-like DNA-binding domain superfamily/Winged helix DNA-binding domain"/>
    <property type="match status" value="1"/>
</dbReference>
<dbReference type="InterPro" id="IPR058163">
    <property type="entry name" value="LysR-type_TF_proteobact-type"/>
</dbReference>
<dbReference type="InterPro" id="IPR005119">
    <property type="entry name" value="LysR_subst-bd"/>
</dbReference>
<keyword evidence="3" id="KW-0238">DNA-binding</keyword>
<comment type="similarity">
    <text evidence="1">Belongs to the LysR transcriptional regulatory family.</text>
</comment>
<dbReference type="InterPro" id="IPR036388">
    <property type="entry name" value="WH-like_DNA-bd_sf"/>
</dbReference>
<protein>
    <submittedName>
        <fullName evidence="6">LysR family transcriptional regulator</fullName>
    </submittedName>
</protein>
<dbReference type="Pfam" id="PF03466">
    <property type="entry name" value="LysR_substrate"/>
    <property type="match status" value="1"/>
</dbReference>
<dbReference type="Gene3D" id="3.40.190.290">
    <property type="match status" value="1"/>
</dbReference>
<feature type="domain" description="HTH lysR-type" evidence="5">
    <location>
        <begin position="1"/>
        <end position="59"/>
    </location>
</feature>
<accession>A0ABU3VUL1</accession>
<dbReference type="PROSITE" id="PS50931">
    <property type="entry name" value="HTH_LYSR"/>
    <property type="match status" value="1"/>
</dbReference>
<dbReference type="EMBL" id="JAWIIJ010000002">
    <property type="protein sequence ID" value="MDV2077949.1"/>
    <property type="molecule type" value="Genomic_DNA"/>
</dbReference>
<evidence type="ECO:0000313" key="7">
    <source>
        <dbReference type="Proteomes" id="UP001269819"/>
    </source>
</evidence>
<organism evidence="6 7">
    <name type="scientific">Marinobacter xestospongiae</name>
    <dbReference type="NCBI Taxonomy" id="994319"/>
    <lineage>
        <taxon>Bacteria</taxon>
        <taxon>Pseudomonadati</taxon>
        <taxon>Pseudomonadota</taxon>
        <taxon>Gammaproteobacteria</taxon>
        <taxon>Pseudomonadales</taxon>
        <taxon>Marinobacteraceae</taxon>
        <taxon>Marinobacter</taxon>
    </lineage>
</organism>
<evidence type="ECO:0000256" key="4">
    <source>
        <dbReference type="ARBA" id="ARBA00023163"/>
    </source>
</evidence>
<dbReference type="Proteomes" id="UP001269819">
    <property type="component" value="Unassembled WGS sequence"/>
</dbReference>
<gene>
    <name evidence="6" type="ORF">RYS15_04610</name>
</gene>
<dbReference type="Pfam" id="PF00126">
    <property type="entry name" value="HTH_1"/>
    <property type="match status" value="1"/>
</dbReference>
<comment type="caution">
    <text evidence="6">The sequence shown here is derived from an EMBL/GenBank/DDBJ whole genome shotgun (WGS) entry which is preliminary data.</text>
</comment>
<evidence type="ECO:0000256" key="1">
    <source>
        <dbReference type="ARBA" id="ARBA00009437"/>
    </source>
</evidence>
<sequence>MKGLHDLDLFVRTAHAGSLSAAARQLNLTPAAASAAIKRLEAELGVVLFLRSTRRLRLTLEGESYLQHCEQALTILQDARQALHSGRQVISGTVQLTMPSDLGRNRVLPLLDQFQQQHPDVHLQLRLSDRLADIYSQPVDLALRYGEPPDSSLVALPVVTDNRRVLVAAPGYLERHGHPQTLDELAHHNCLCYMRGDYFHDRWRFFADDGQETSVPVRGDRVTDDGDAVRRWVLAGCGVAYKSTLDISQELARGHLIRLCPQWQGEPAPLNLVCADRRQLSPTVRALHQFLVSQLGD</sequence>
<keyword evidence="4" id="KW-0804">Transcription</keyword>
<dbReference type="InterPro" id="IPR036390">
    <property type="entry name" value="WH_DNA-bd_sf"/>
</dbReference>
<dbReference type="CDD" id="cd08422">
    <property type="entry name" value="PBP2_CrgA_like"/>
    <property type="match status" value="1"/>
</dbReference>
<proteinExistence type="inferred from homology"/>
<evidence type="ECO:0000256" key="2">
    <source>
        <dbReference type="ARBA" id="ARBA00023015"/>
    </source>
</evidence>
<dbReference type="PRINTS" id="PR00039">
    <property type="entry name" value="HTHLYSR"/>
</dbReference>
<evidence type="ECO:0000256" key="3">
    <source>
        <dbReference type="ARBA" id="ARBA00023125"/>
    </source>
</evidence>
<keyword evidence="7" id="KW-1185">Reference proteome</keyword>
<evidence type="ECO:0000313" key="6">
    <source>
        <dbReference type="EMBL" id="MDV2077949.1"/>
    </source>
</evidence>
<dbReference type="PANTHER" id="PTHR30537">
    <property type="entry name" value="HTH-TYPE TRANSCRIPTIONAL REGULATOR"/>
    <property type="match status" value="1"/>
</dbReference>
<dbReference type="SUPFAM" id="SSF53850">
    <property type="entry name" value="Periplasmic binding protein-like II"/>
    <property type="match status" value="1"/>
</dbReference>
<dbReference type="RefSeq" id="WP_316972805.1">
    <property type="nucleotide sequence ID" value="NZ_JAWIIJ010000002.1"/>
</dbReference>
<reference evidence="6 7" key="1">
    <citation type="submission" date="2023-10" db="EMBL/GenBank/DDBJ databases">
        <title>Characteristics and mechanism of a salt-tolerant marine origin heterotrophic nitrifying- aerobic denitrifying bacteria Marinobacter xestospongiae HN1.</title>
        <authorList>
            <person name="Qi R."/>
        </authorList>
    </citation>
    <scope>NUCLEOTIDE SEQUENCE [LARGE SCALE GENOMIC DNA]</scope>
    <source>
        <strain evidence="6 7">HN1</strain>
    </source>
</reference>